<evidence type="ECO:0000313" key="3">
    <source>
        <dbReference type="Proteomes" id="UP000053260"/>
    </source>
</evidence>
<keyword evidence="3" id="KW-1185">Reference proteome</keyword>
<evidence type="ECO:0000259" key="1">
    <source>
        <dbReference type="SMART" id="SM00849"/>
    </source>
</evidence>
<feature type="domain" description="Metallo-beta-lactamase" evidence="1">
    <location>
        <begin position="7"/>
        <end position="178"/>
    </location>
</feature>
<dbReference type="AlphaFoldDB" id="A0A101UQS2"/>
<keyword evidence="2" id="KW-0378">Hydrolase</keyword>
<dbReference type="RefSeq" id="WP_067033767.1">
    <property type="nucleotide sequence ID" value="NZ_KQ949121.1"/>
</dbReference>
<dbReference type="SUPFAM" id="SSF56281">
    <property type="entry name" value="Metallo-hydrolase/oxidoreductase"/>
    <property type="match status" value="1"/>
</dbReference>
<dbReference type="GO" id="GO:0016787">
    <property type="term" value="F:hydrolase activity"/>
    <property type="evidence" value="ECO:0007669"/>
    <property type="project" value="UniProtKB-KW"/>
</dbReference>
<dbReference type="Gene3D" id="3.60.15.10">
    <property type="entry name" value="Ribonuclease Z/Hydroxyacylglutathione hydrolase-like"/>
    <property type="match status" value="1"/>
</dbReference>
<dbReference type="STRING" id="909626.AQJ91_42725"/>
<accession>A0A101UQS2</accession>
<proteinExistence type="predicted"/>
<sequence>MRVTRRGHACVRLERDGVVIVVDPGVFSDPEALEGAHAVLVTHEHVDHFAEPVLRAAAEADPSLRIWANRSVADRLDGLGGGRVTVVGDGDAFGIEGIGVEVHGELHAPTHPDLPRVTNVGFLVGNTDDSVFHPGDAFTVPTRPVDALLVPVHGPWSKTGEVIDYVREIKPRRALSIHDGGLSEGGNALVDGLLEAGLGDFGADYRRVAAGAGIELT</sequence>
<dbReference type="PANTHER" id="PTHR43546:SF3">
    <property type="entry name" value="UPF0173 METAL-DEPENDENT HYDROLASE MJ1163"/>
    <property type="match status" value="1"/>
</dbReference>
<reference evidence="2 3" key="1">
    <citation type="submission" date="2015-10" db="EMBL/GenBank/DDBJ databases">
        <title>Draft genome sequence of Streptomyces sp. RV15, isolated from a marine sponge.</title>
        <authorList>
            <person name="Ruckert C."/>
            <person name="Abdelmohsen U.R."/>
            <person name="Winkler A."/>
            <person name="Hentschel U."/>
            <person name="Kalinowski J."/>
            <person name="Kampfer P."/>
            <person name="Glaeser S."/>
        </authorList>
    </citation>
    <scope>NUCLEOTIDE SEQUENCE [LARGE SCALE GENOMIC DNA]</scope>
    <source>
        <strain evidence="2 3">RV15</strain>
    </source>
</reference>
<dbReference type="InterPro" id="IPR001279">
    <property type="entry name" value="Metallo-B-lactamas"/>
</dbReference>
<comment type="caution">
    <text evidence="2">The sequence shown here is derived from an EMBL/GenBank/DDBJ whole genome shotgun (WGS) entry which is preliminary data.</text>
</comment>
<protein>
    <submittedName>
        <fullName evidence="2">MBL fold metallo-hydrolase</fullName>
    </submittedName>
</protein>
<dbReference type="OrthoDB" id="3190691at2"/>
<dbReference type="EMBL" id="LMXB01000119">
    <property type="protein sequence ID" value="KUO15174.1"/>
    <property type="molecule type" value="Genomic_DNA"/>
</dbReference>
<dbReference type="Pfam" id="PF13483">
    <property type="entry name" value="Lactamase_B_3"/>
    <property type="match status" value="1"/>
</dbReference>
<organism evidence="2 3">
    <name type="scientific">Streptomyces dysideae</name>
    <dbReference type="NCBI Taxonomy" id="909626"/>
    <lineage>
        <taxon>Bacteria</taxon>
        <taxon>Bacillati</taxon>
        <taxon>Actinomycetota</taxon>
        <taxon>Actinomycetes</taxon>
        <taxon>Kitasatosporales</taxon>
        <taxon>Streptomycetaceae</taxon>
        <taxon>Streptomyces</taxon>
    </lineage>
</organism>
<evidence type="ECO:0000313" key="2">
    <source>
        <dbReference type="EMBL" id="KUO15174.1"/>
    </source>
</evidence>
<name>A0A101UQS2_9ACTN</name>
<dbReference type="SMART" id="SM00849">
    <property type="entry name" value="Lactamase_B"/>
    <property type="match status" value="1"/>
</dbReference>
<dbReference type="PANTHER" id="PTHR43546">
    <property type="entry name" value="UPF0173 METAL-DEPENDENT HYDROLASE MJ1163-RELATED"/>
    <property type="match status" value="1"/>
</dbReference>
<dbReference type="InterPro" id="IPR036866">
    <property type="entry name" value="RibonucZ/Hydroxyglut_hydro"/>
</dbReference>
<dbReference type="InterPro" id="IPR050114">
    <property type="entry name" value="UPF0173_UPF0282_UlaG_hydrolase"/>
</dbReference>
<gene>
    <name evidence="2" type="ORF">AQJ91_42725</name>
</gene>
<dbReference type="Proteomes" id="UP000053260">
    <property type="component" value="Unassembled WGS sequence"/>
</dbReference>